<feature type="non-terminal residue" evidence="1">
    <location>
        <position position="1"/>
    </location>
</feature>
<evidence type="ECO:0000313" key="2">
    <source>
        <dbReference type="Proteomes" id="UP001341840"/>
    </source>
</evidence>
<name>A0ABU6W4Z3_9FABA</name>
<evidence type="ECO:0000313" key="1">
    <source>
        <dbReference type="EMBL" id="MED6179088.1"/>
    </source>
</evidence>
<dbReference type="Proteomes" id="UP001341840">
    <property type="component" value="Unassembled WGS sequence"/>
</dbReference>
<gene>
    <name evidence="1" type="ORF">PIB30_113917</name>
</gene>
<reference evidence="1 2" key="1">
    <citation type="journal article" date="2023" name="Plants (Basel)">
        <title>Bridging the Gap: Combining Genomics and Transcriptomics Approaches to Understand Stylosanthes scabra, an Orphan Legume from the Brazilian Caatinga.</title>
        <authorList>
            <person name="Ferreira-Neto J.R.C."/>
            <person name="da Silva M.D."/>
            <person name="Binneck E."/>
            <person name="de Melo N.F."/>
            <person name="da Silva R.H."/>
            <person name="de Melo A.L.T.M."/>
            <person name="Pandolfi V."/>
            <person name="Bustamante F.O."/>
            <person name="Brasileiro-Vidal A.C."/>
            <person name="Benko-Iseppon A.M."/>
        </authorList>
    </citation>
    <scope>NUCLEOTIDE SEQUENCE [LARGE SCALE GENOMIC DNA]</scope>
    <source>
        <tissue evidence="1">Leaves</tissue>
    </source>
</reference>
<accession>A0ABU6W4Z3</accession>
<proteinExistence type="predicted"/>
<organism evidence="1 2">
    <name type="scientific">Stylosanthes scabra</name>
    <dbReference type="NCBI Taxonomy" id="79078"/>
    <lineage>
        <taxon>Eukaryota</taxon>
        <taxon>Viridiplantae</taxon>
        <taxon>Streptophyta</taxon>
        <taxon>Embryophyta</taxon>
        <taxon>Tracheophyta</taxon>
        <taxon>Spermatophyta</taxon>
        <taxon>Magnoliopsida</taxon>
        <taxon>eudicotyledons</taxon>
        <taxon>Gunneridae</taxon>
        <taxon>Pentapetalae</taxon>
        <taxon>rosids</taxon>
        <taxon>fabids</taxon>
        <taxon>Fabales</taxon>
        <taxon>Fabaceae</taxon>
        <taxon>Papilionoideae</taxon>
        <taxon>50 kb inversion clade</taxon>
        <taxon>dalbergioids sensu lato</taxon>
        <taxon>Dalbergieae</taxon>
        <taxon>Pterocarpus clade</taxon>
        <taxon>Stylosanthes</taxon>
    </lineage>
</organism>
<sequence length="64" mass="7197">LQQIPHRSRSSSEDLELAANLLWLIWKARNVFIFEGVRQSPSQVVAAARALVDDMKRGPCLPNP</sequence>
<dbReference type="EMBL" id="JASCZI010160801">
    <property type="protein sequence ID" value="MED6179088.1"/>
    <property type="molecule type" value="Genomic_DNA"/>
</dbReference>
<protein>
    <submittedName>
        <fullName evidence="1">Uncharacterized protein</fullName>
    </submittedName>
</protein>
<keyword evidence="2" id="KW-1185">Reference proteome</keyword>
<comment type="caution">
    <text evidence="1">The sequence shown here is derived from an EMBL/GenBank/DDBJ whole genome shotgun (WGS) entry which is preliminary data.</text>
</comment>